<dbReference type="Pfam" id="PF05199">
    <property type="entry name" value="GMC_oxred_C"/>
    <property type="match status" value="1"/>
</dbReference>
<dbReference type="Gene3D" id="3.30.560.10">
    <property type="entry name" value="Glucose Oxidase, domain 3"/>
    <property type="match status" value="1"/>
</dbReference>
<dbReference type="InterPro" id="IPR007867">
    <property type="entry name" value="GMC_OxRtase_C"/>
</dbReference>
<dbReference type="Proteomes" id="UP000639338">
    <property type="component" value="Unassembled WGS sequence"/>
</dbReference>
<dbReference type="PROSITE" id="PS00624">
    <property type="entry name" value="GMC_OXRED_2"/>
    <property type="match status" value="1"/>
</dbReference>
<proteinExistence type="inferred from homology"/>
<protein>
    <recommendedName>
        <fullName evidence="4">Glucose-methanol-choline oxidoreductase N-terminal domain-containing protein</fullName>
    </recommendedName>
</protein>
<comment type="similarity">
    <text evidence="1">Belongs to the GMC oxidoreductase family.</text>
</comment>
<accession>A0A834XY68</accession>
<evidence type="ECO:0000313" key="5">
    <source>
        <dbReference type="EMBL" id="KAF7993309.1"/>
    </source>
</evidence>
<feature type="binding site" evidence="3">
    <location>
        <position position="308"/>
    </location>
    <ligand>
        <name>FAD</name>
        <dbReference type="ChEBI" id="CHEBI:57692"/>
    </ligand>
</feature>
<dbReference type="SUPFAM" id="SSF51905">
    <property type="entry name" value="FAD/NAD(P)-binding domain"/>
    <property type="match status" value="1"/>
</dbReference>
<dbReference type="GO" id="GO:0050660">
    <property type="term" value="F:flavin adenine dinucleotide binding"/>
    <property type="evidence" value="ECO:0007669"/>
    <property type="project" value="InterPro"/>
</dbReference>
<sequence>MIFLTLHNLSNFLTLNWTIKLSIVLLNFIVVPSNTQKVYKNMYGDRPFDVPLSNIISTSIGALDFLEKGGKFMSREPPDITPKKNSIYDFIIVGAGTAGATLAARLSEIESFKVLLIEAGRSENLLMDIPVVVNMLQYSDDINWKYSTEPSEKYCRAMNNNSCLWPRGKVMGGSSILNYMIATRGHPNDYDNWANMGNLGWSWKDVLPYFKKLETMGINKFNDNKELHNDNGPVHINYPPFHTPIATAFVDAGLELGYKYIDYNGKEFVGFSYLQTTMKNGTRHSSSRAYLHPIKDRPNLTVTKNSLVKQLLFDSSKKRIIGVKFRKMNKIYYVYAKKEVILSAGAIGSPQILMLSGIGPEKHLKNMGIDTIVDTPVGENLMDHIAYGGLIFKINQPVTPIFWEMINIANPYIKDFMLNRTGPLTMVGGCEAIAFVDTDRPNDHSAYPNIELLFVSSSFASHEIVLGTYGISDDFWKKTYSKYLDTNTVTVYPMILRPKSRGKILLRSKNINDKPKIYPNYMSNKEDVKTLIAGIRLTLKISKTTAMKNFGTEIINIPLPGCEEFDYDTDEFWECGLRSLTFNIYHYSGTCKMGPQNDPTSVVNSKLKVYGVEGLRVVDASIFPSLMSGHPNIPIFMIAEKISDIIKQEYPN</sequence>
<dbReference type="OrthoDB" id="269227at2759"/>
<evidence type="ECO:0000256" key="1">
    <source>
        <dbReference type="ARBA" id="ARBA00010790"/>
    </source>
</evidence>
<dbReference type="AlphaFoldDB" id="A0A834XY68"/>
<name>A0A834XY68_APHGI</name>
<gene>
    <name evidence="5" type="ORF">HCN44_006369</name>
</gene>
<dbReference type="InterPro" id="IPR012132">
    <property type="entry name" value="GMC_OxRdtase"/>
</dbReference>
<evidence type="ECO:0000256" key="2">
    <source>
        <dbReference type="PIRSR" id="PIRSR000137-1"/>
    </source>
</evidence>
<dbReference type="InterPro" id="IPR036188">
    <property type="entry name" value="FAD/NAD-bd_sf"/>
</dbReference>
<evidence type="ECO:0000256" key="3">
    <source>
        <dbReference type="PIRSR" id="PIRSR000137-2"/>
    </source>
</evidence>
<dbReference type="Pfam" id="PF00732">
    <property type="entry name" value="GMC_oxred_N"/>
    <property type="match status" value="1"/>
</dbReference>
<organism evidence="5 6">
    <name type="scientific">Aphidius gifuensis</name>
    <name type="common">Parasitoid wasp</name>
    <dbReference type="NCBI Taxonomy" id="684658"/>
    <lineage>
        <taxon>Eukaryota</taxon>
        <taxon>Metazoa</taxon>
        <taxon>Ecdysozoa</taxon>
        <taxon>Arthropoda</taxon>
        <taxon>Hexapoda</taxon>
        <taxon>Insecta</taxon>
        <taxon>Pterygota</taxon>
        <taxon>Neoptera</taxon>
        <taxon>Endopterygota</taxon>
        <taxon>Hymenoptera</taxon>
        <taxon>Apocrita</taxon>
        <taxon>Ichneumonoidea</taxon>
        <taxon>Braconidae</taxon>
        <taxon>Aphidiinae</taxon>
        <taxon>Aphidius</taxon>
    </lineage>
</organism>
<dbReference type="PIRSF" id="PIRSF000137">
    <property type="entry name" value="Alcohol_oxidase"/>
    <property type="match status" value="1"/>
</dbReference>
<dbReference type="PANTHER" id="PTHR11552">
    <property type="entry name" value="GLUCOSE-METHANOL-CHOLINE GMC OXIDOREDUCTASE"/>
    <property type="match status" value="1"/>
</dbReference>
<keyword evidence="3" id="KW-0274">FAD</keyword>
<reference evidence="5 6" key="1">
    <citation type="submission" date="2020-08" db="EMBL/GenBank/DDBJ databases">
        <title>Aphidius gifuensis genome sequencing and assembly.</title>
        <authorList>
            <person name="Du Z."/>
        </authorList>
    </citation>
    <scope>NUCLEOTIDE SEQUENCE [LARGE SCALE GENOMIC DNA]</scope>
    <source>
        <strain evidence="5">YNYX2018</strain>
        <tissue evidence="5">Adults</tissue>
    </source>
</reference>
<feature type="active site" description="Proton acceptor" evidence="2">
    <location>
        <position position="630"/>
    </location>
</feature>
<dbReference type="EMBL" id="JACMRX010000003">
    <property type="protein sequence ID" value="KAF7993309.1"/>
    <property type="molecule type" value="Genomic_DNA"/>
</dbReference>
<feature type="binding site" evidence="3">
    <location>
        <position position="170"/>
    </location>
    <ligand>
        <name>FAD</name>
        <dbReference type="ChEBI" id="CHEBI:57692"/>
    </ligand>
</feature>
<dbReference type="PANTHER" id="PTHR11552:SF158">
    <property type="entry name" value="GH23626P-RELATED"/>
    <property type="match status" value="1"/>
</dbReference>
<comment type="cofactor">
    <cofactor evidence="3">
        <name>FAD</name>
        <dbReference type="ChEBI" id="CHEBI:57692"/>
    </cofactor>
</comment>
<dbReference type="GO" id="GO:0016614">
    <property type="term" value="F:oxidoreductase activity, acting on CH-OH group of donors"/>
    <property type="evidence" value="ECO:0007669"/>
    <property type="project" value="InterPro"/>
</dbReference>
<evidence type="ECO:0000259" key="4">
    <source>
        <dbReference type="PROSITE" id="PS00624"/>
    </source>
</evidence>
<dbReference type="SUPFAM" id="SSF54373">
    <property type="entry name" value="FAD-linked reductases, C-terminal domain"/>
    <property type="match status" value="1"/>
</dbReference>
<dbReference type="InterPro" id="IPR000172">
    <property type="entry name" value="GMC_OxRdtase_N"/>
</dbReference>
<evidence type="ECO:0000313" key="6">
    <source>
        <dbReference type="Proteomes" id="UP000639338"/>
    </source>
</evidence>
<feature type="domain" description="Glucose-methanol-choline oxidoreductase N-terminal" evidence="4">
    <location>
        <begin position="345"/>
        <end position="359"/>
    </location>
</feature>
<keyword evidence="3" id="KW-0285">Flavoprotein</keyword>
<feature type="active site" description="Proton donor" evidence="2">
    <location>
        <position position="586"/>
    </location>
</feature>
<comment type="caution">
    <text evidence="5">The sequence shown here is derived from an EMBL/GenBank/DDBJ whole genome shotgun (WGS) entry which is preliminary data.</text>
</comment>
<dbReference type="Gene3D" id="3.50.50.60">
    <property type="entry name" value="FAD/NAD(P)-binding domain"/>
    <property type="match status" value="1"/>
</dbReference>
<keyword evidence="6" id="KW-1185">Reference proteome</keyword>